<organism evidence="2 3">
    <name type="scientific">Prosthecodimorpha staleyi</name>
    <dbReference type="NCBI Taxonomy" id="2840188"/>
    <lineage>
        <taxon>Bacteria</taxon>
        <taxon>Pseudomonadati</taxon>
        <taxon>Pseudomonadota</taxon>
        <taxon>Alphaproteobacteria</taxon>
        <taxon>Hyphomicrobiales</taxon>
        <taxon>Ancalomicrobiaceae</taxon>
        <taxon>Prosthecodimorpha</taxon>
    </lineage>
</organism>
<dbReference type="AlphaFoldDB" id="A0A947GIX5"/>
<dbReference type="Proteomes" id="UP000766595">
    <property type="component" value="Unassembled WGS sequence"/>
</dbReference>
<dbReference type="InterPro" id="IPR041049">
    <property type="entry name" value="DUF5615"/>
</dbReference>
<sequence length="132" mass="14536">MTDRPQLRFFLDECVPDSVGRVLSDSGHFVILLREAGATGSPDPLVCALAEANDAILVSLDGDMKQIARDAGVSKGRFAQLSLLKLSCEAVHAASRVAEAMTLVEHEWMVPRQAGERRLFVEIRKSVIRTFR</sequence>
<gene>
    <name evidence="2" type="ORF">KL771_13495</name>
</gene>
<evidence type="ECO:0000313" key="3">
    <source>
        <dbReference type="Proteomes" id="UP000766595"/>
    </source>
</evidence>
<dbReference type="Pfam" id="PF18480">
    <property type="entry name" value="DUF5615"/>
    <property type="match status" value="1"/>
</dbReference>
<protein>
    <submittedName>
        <fullName evidence="2">DUF5615 family PIN-like protein</fullName>
    </submittedName>
</protein>
<keyword evidence="3" id="KW-1185">Reference proteome</keyword>
<feature type="domain" description="DUF5615" evidence="1">
    <location>
        <begin position="8"/>
        <end position="70"/>
    </location>
</feature>
<accession>A0A947GIX5</accession>
<name>A0A947GIX5_9HYPH</name>
<proteinExistence type="predicted"/>
<comment type="caution">
    <text evidence="2">The sequence shown here is derived from an EMBL/GenBank/DDBJ whole genome shotgun (WGS) entry which is preliminary data.</text>
</comment>
<dbReference type="EMBL" id="JAHHZF010000006">
    <property type="protein sequence ID" value="MBT9290479.1"/>
    <property type="molecule type" value="Genomic_DNA"/>
</dbReference>
<evidence type="ECO:0000313" key="2">
    <source>
        <dbReference type="EMBL" id="MBT9290479.1"/>
    </source>
</evidence>
<reference evidence="2 3" key="1">
    <citation type="submission" date="2021-06" db="EMBL/GenBank/DDBJ databases">
        <authorList>
            <person name="Grouzdev D.S."/>
            <person name="Koziaeva V."/>
        </authorList>
    </citation>
    <scope>NUCLEOTIDE SEQUENCE [LARGE SCALE GENOMIC DNA]</scope>
    <source>
        <strain evidence="2 3">22</strain>
    </source>
</reference>
<dbReference type="RefSeq" id="WP_261969076.1">
    <property type="nucleotide sequence ID" value="NZ_JAHHZF010000006.1"/>
</dbReference>
<evidence type="ECO:0000259" key="1">
    <source>
        <dbReference type="Pfam" id="PF18480"/>
    </source>
</evidence>